<keyword evidence="3" id="KW-0067">ATP-binding</keyword>
<keyword evidence="6" id="KW-0804">Transcription</keyword>
<keyword evidence="4" id="KW-0902">Two-component regulatory system</keyword>
<dbReference type="EMBL" id="KP660825">
    <property type="protein sequence ID" value="AMK08664.1"/>
    <property type="molecule type" value="Genomic_DNA"/>
</dbReference>
<dbReference type="Pfam" id="PF00072">
    <property type="entry name" value="Response_reg"/>
    <property type="match status" value="1"/>
</dbReference>
<evidence type="ECO:0000256" key="6">
    <source>
        <dbReference type="ARBA" id="ARBA00023163"/>
    </source>
</evidence>
<proteinExistence type="predicted"/>
<evidence type="ECO:0000256" key="8">
    <source>
        <dbReference type="SAM" id="Coils"/>
    </source>
</evidence>
<evidence type="ECO:0000256" key="2">
    <source>
        <dbReference type="ARBA" id="ARBA00022741"/>
    </source>
</evidence>
<dbReference type="FunFam" id="3.40.50.2300:FF:000018">
    <property type="entry name" value="DNA-binding transcriptional regulator NtrC"/>
    <property type="match status" value="1"/>
</dbReference>
<dbReference type="InterPro" id="IPR002078">
    <property type="entry name" value="Sigma_54_int"/>
</dbReference>
<evidence type="ECO:0000256" key="7">
    <source>
        <dbReference type="PROSITE-ProRule" id="PRU00169"/>
    </source>
</evidence>
<organism evidence="11">
    <name type="scientific">Pasteurella multocida</name>
    <dbReference type="NCBI Taxonomy" id="747"/>
    <lineage>
        <taxon>Bacteria</taxon>
        <taxon>Pseudomonadati</taxon>
        <taxon>Pseudomonadota</taxon>
        <taxon>Gammaproteobacteria</taxon>
        <taxon>Pasteurellales</taxon>
        <taxon>Pasteurellaceae</taxon>
        <taxon>Pasteurella</taxon>
    </lineage>
</organism>
<keyword evidence="5" id="KW-0805">Transcription regulation</keyword>
<feature type="domain" description="Sigma-54 factor interaction" evidence="9">
    <location>
        <begin position="142"/>
        <end position="341"/>
    </location>
</feature>
<dbReference type="InterPro" id="IPR002197">
    <property type="entry name" value="HTH_Fis"/>
</dbReference>
<dbReference type="AlphaFoldDB" id="A0A140D6Z0"/>
<protein>
    <submittedName>
        <fullName evidence="11">PM1460 protein</fullName>
    </submittedName>
</protein>
<evidence type="ECO:0000256" key="3">
    <source>
        <dbReference type="ARBA" id="ARBA00022840"/>
    </source>
</evidence>
<dbReference type="PANTHER" id="PTHR32071:SF29">
    <property type="entry name" value="PHOSPHOGLYCERATE TRANSPORT SYSTEM TRANSCRIPTIONAL REGULATORY PROTEIN PGTA"/>
    <property type="match status" value="1"/>
</dbReference>
<dbReference type="Pfam" id="PF14532">
    <property type="entry name" value="Sigma54_activ_2"/>
    <property type="match status" value="1"/>
</dbReference>
<dbReference type="Gene3D" id="3.40.50.300">
    <property type="entry name" value="P-loop containing nucleotide triphosphate hydrolases"/>
    <property type="match status" value="1"/>
</dbReference>
<dbReference type="SUPFAM" id="SSF52540">
    <property type="entry name" value="P-loop containing nucleoside triphosphate hydrolases"/>
    <property type="match status" value="1"/>
</dbReference>
<evidence type="ECO:0000256" key="4">
    <source>
        <dbReference type="ARBA" id="ARBA00023012"/>
    </source>
</evidence>
<evidence type="ECO:0000256" key="5">
    <source>
        <dbReference type="ARBA" id="ARBA00023015"/>
    </source>
</evidence>
<reference evidence="11" key="1">
    <citation type="submission" date="2015-01" db="EMBL/GenBank/DDBJ databases">
        <title>Draft genome sequence of Pasteurella multocida isolated from alpaca pneumonia.</title>
        <authorList>
            <person name="Maturrano L."/>
            <person name="Hurtado R."/>
            <person name="Allasi N."/>
            <person name="Juscamayta E."/>
            <person name="Fernandez D."/>
            <person name="Maximiliano J."/>
            <person name="Rimac R."/>
            <person name="Rosadio R."/>
        </authorList>
    </citation>
    <scope>NUCLEOTIDE SEQUENCE</scope>
    <source>
        <strain evidence="11">UNMSM</strain>
    </source>
</reference>
<dbReference type="InterPro" id="IPR058031">
    <property type="entry name" value="AAA_lid_NorR"/>
</dbReference>
<dbReference type="SUPFAM" id="SSF52172">
    <property type="entry name" value="CheY-like"/>
    <property type="match status" value="1"/>
</dbReference>
<dbReference type="SMART" id="SM00448">
    <property type="entry name" value="REC"/>
    <property type="match status" value="1"/>
</dbReference>
<feature type="coiled-coil region" evidence="8">
    <location>
        <begin position="110"/>
        <end position="138"/>
    </location>
</feature>
<evidence type="ECO:0000256" key="1">
    <source>
        <dbReference type="ARBA" id="ARBA00022553"/>
    </source>
</evidence>
<dbReference type="PROSITE" id="PS50110">
    <property type="entry name" value="RESPONSE_REGULATORY"/>
    <property type="match status" value="1"/>
</dbReference>
<dbReference type="GO" id="GO:0043565">
    <property type="term" value="F:sequence-specific DNA binding"/>
    <property type="evidence" value="ECO:0007669"/>
    <property type="project" value="InterPro"/>
</dbReference>
<dbReference type="PANTHER" id="PTHR32071">
    <property type="entry name" value="TRANSCRIPTIONAL REGULATORY PROTEIN"/>
    <property type="match status" value="1"/>
</dbReference>
<dbReference type="PROSITE" id="PS50045">
    <property type="entry name" value="SIGMA54_INTERACT_4"/>
    <property type="match status" value="1"/>
</dbReference>
<sequence length="417" mass="47971">MFNPAYNVLLIDDDMDILDSYQDLLRQEGYQVITCADPIDIVAQIPENWIGVILCDVLLPNISGLKILEDIIQRDAQIPVIMITGHGDVPMAVEAVKKGATNFLEKPISAENLLIQVAQALEKRAALMENRQWQLEKLSESFIGQSEWIIAMRHQLQKLADIDVPLFLHGETGTGRYLSATYLHKLSARQNAPFIYHKCLPQAQCNLDKCLDDVQQGTLVLKNIHHLAQTEQQHLAKALNMEGCAFRLILISDFALLTLIQEQRICSELYYLFLHTQFELLPLKKRPSDILPIFCHYVHKSCARLNKEYVEPNKKLIQHLLTQTWQGNVKELIHVAELYAIGLLAEQTPMSNPLALKTEHIKPLDEQINEYEKQIIEDALIFYQGRINDVATYLNIPRKKLYLRMKKHHIDKKHYKC</sequence>
<dbReference type="InterPro" id="IPR001789">
    <property type="entry name" value="Sig_transdc_resp-reg_receiver"/>
</dbReference>
<dbReference type="Pfam" id="PF25601">
    <property type="entry name" value="AAA_lid_14"/>
    <property type="match status" value="1"/>
</dbReference>
<evidence type="ECO:0000259" key="10">
    <source>
        <dbReference type="PROSITE" id="PS50110"/>
    </source>
</evidence>
<keyword evidence="8" id="KW-0175">Coiled coil</keyword>
<feature type="modified residue" description="4-aspartylphosphate" evidence="7">
    <location>
        <position position="56"/>
    </location>
</feature>
<feature type="domain" description="Response regulatory" evidence="10">
    <location>
        <begin position="7"/>
        <end position="121"/>
    </location>
</feature>
<dbReference type="InterPro" id="IPR027417">
    <property type="entry name" value="P-loop_NTPase"/>
</dbReference>
<dbReference type="GO" id="GO:0006355">
    <property type="term" value="P:regulation of DNA-templated transcription"/>
    <property type="evidence" value="ECO:0007669"/>
    <property type="project" value="InterPro"/>
</dbReference>
<dbReference type="GO" id="GO:0000160">
    <property type="term" value="P:phosphorelay signal transduction system"/>
    <property type="evidence" value="ECO:0007669"/>
    <property type="project" value="UniProtKB-KW"/>
</dbReference>
<dbReference type="GO" id="GO:0005524">
    <property type="term" value="F:ATP binding"/>
    <property type="evidence" value="ECO:0007669"/>
    <property type="project" value="UniProtKB-KW"/>
</dbReference>
<dbReference type="Pfam" id="PF02954">
    <property type="entry name" value="HTH_8"/>
    <property type="match status" value="1"/>
</dbReference>
<name>A0A140D6Z0_PASMD</name>
<dbReference type="InterPro" id="IPR011006">
    <property type="entry name" value="CheY-like_superfamily"/>
</dbReference>
<keyword evidence="1 7" id="KW-0597">Phosphoprotein</keyword>
<evidence type="ECO:0000313" key="11">
    <source>
        <dbReference type="EMBL" id="AMK08664.1"/>
    </source>
</evidence>
<keyword evidence="2" id="KW-0547">Nucleotide-binding</keyword>
<dbReference type="RefSeq" id="WP_071523575.1">
    <property type="nucleotide sequence ID" value="NZ_JACDXE010000026.1"/>
</dbReference>
<dbReference type="InterPro" id="IPR009057">
    <property type="entry name" value="Homeodomain-like_sf"/>
</dbReference>
<gene>
    <name evidence="11" type="primary">PM1460</name>
</gene>
<dbReference type="Gene3D" id="1.10.10.60">
    <property type="entry name" value="Homeodomain-like"/>
    <property type="match status" value="1"/>
</dbReference>
<evidence type="ECO:0000259" key="9">
    <source>
        <dbReference type="PROSITE" id="PS50045"/>
    </source>
</evidence>
<dbReference type="Gene3D" id="3.40.50.2300">
    <property type="match status" value="1"/>
</dbReference>
<accession>A0A140D6Z0</accession>
<dbReference type="SUPFAM" id="SSF46689">
    <property type="entry name" value="Homeodomain-like"/>
    <property type="match status" value="1"/>
</dbReference>
<dbReference type="Gene3D" id="1.10.8.60">
    <property type="match status" value="1"/>
</dbReference>